<evidence type="ECO:0000259" key="1">
    <source>
        <dbReference type="Pfam" id="PF11799"/>
    </source>
</evidence>
<organism evidence="2 3">
    <name type="scientific">Bosea massiliensis</name>
    <dbReference type="NCBI Taxonomy" id="151419"/>
    <lineage>
        <taxon>Bacteria</taxon>
        <taxon>Pseudomonadati</taxon>
        <taxon>Pseudomonadota</taxon>
        <taxon>Alphaproteobacteria</taxon>
        <taxon>Hyphomicrobiales</taxon>
        <taxon>Boseaceae</taxon>
        <taxon>Bosea</taxon>
    </lineage>
</organism>
<proteinExistence type="predicted"/>
<dbReference type="EMBL" id="JBHSLU010000043">
    <property type="protein sequence ID" value="MFC5506407.1"/>
    <property type="molecule type" value="Genomic_DNA"/>
</dbReference>
<dbReference type="PANTHER" id="PTHR11076">
    <property type="entry name" value="DNA REPAIR POLYMERASE UMUC / TRANSFERASE FAMILY MEMBER"/>
    <property type="match status" value="1"/>
</dbReference>
<dbReference type="Proteomes" id="UP001596060">
    <property type="component" value="Unassembled WGS sequence"/>
</dbReference>
<dbReference type="InterPro" id="IPR036775">
    <property type="entry name" value="DNA_pol_Y-fam_lit_finger_sf"/>
</dbReference>
<reference evidence="3" key="1">
    <citation type="journal article" date="2019" name="Int. J. Syst. Evol. Microbiol.">
        <title>The Global Catalogue of Microorganisms (GCM) 10K type strain sequencing project: providing services to taxonomists for standard genome sequencing and annotation.</title>
        <authorList>
            <consortium name="The Broad Institute Genomics Platform"/>
            <consortium name="The Broad Institute Genome Sequencing Center for Infectious Disease"/>
            <person name="Wu L."/>
            <person name="Ma J."/>
        </authorList>
    </citation>
    <scope>NUCLEOTIDE SEQUENCE [LARGE SCALE GENOMIC DNA]</scope>
    <source>
        <strain evidence="3">CCUG 43117</strain>
    </source>
</reference>
<comment type="caution">
    <text evidence="2">The sequence shown here is derived from an EMBL/GenBank/DDBJ whole genome shotgun (WGS) entry which is preliminary data.</text>
</comment>
<accession>A0ABW0P4U2</accession>
<dbReference type="Pfam" id="PF11799">
    <property type="entry name" value="IMS_C"/>
    <property type="match status" value="1"/>
</dbReference>
<evidence type="ECO:0000313" key="3">
    <source>
        <dbReference type="Proteomes" id="UP001596060"/>
    </source>
</evidence>
<keyword evidence="3" id="KW-1185">Reference proteome</keyword>
<gene>
    <name evidence="2" type="ORF">ACFPN9_14195</name>
</gene>
<protein>
    <recommendedName>
        <fullName evidence="1">DNA polymerase Y-family little finger domain-containing protein</fullName>
    </recommendedName>
</protein>
<dbReference type="InterPro" id="IPR050116">
    <property type="entry name" value="DNA_polymerase-Y"/>
</dbReference>
<sequence>MMDEAVEHDPVKPDRVRKSIGAEATFATDIVERDAARSELTPLVAKVRRHCEAKQLSARTMTLKVKYADFQAVTQSRTVPGPFTGSEEVEWFAQALLDPLFPVPKGIL</sequence>
<dbReference type="RefSeq" id="WP_082735221.1">
    <property type="nucleotide sequence ID" value="NZ_JBHSLU010000043.1"/>
</dbReference>
<dbReference type="SUPFAM" id="SSF100879">
    <property type="entry name" value="Lesion bypass DNA polymerase (Y-family), little finger domain"/>
    <property type="match status" value="1"/>
</dbReference>
<evidence type="ECO:0000313" key="2">
    <source>
        <dbReference type="EMBL" id="MFC5506407.1"/>
    </source>
</evidence>
<dbReference type="Gene3D" id="3.30.1490.100">
    <property type="entry name" value="DNA polymerase, Y-family, little finger domain"/>
    <property type="match status" value="1"/>
</dbReference>
<dbReference type="InterPro" id="IPR017961">
    <property type="entry name" value="DNA_pol_Y-fam_little_finger"/>
</dbReference>
<dbReference type="PANTHER" id="PTHR11076:SF33">
    <property type="entry name" value="DNA POLYMERASE KAPPA"/>
    <property type="match status" value="1"/>
</dbReference>
<feature type="domain" description="DNA polymerase Y-family little finger" evidence="1">
    <location>
        <begin position="17"/>
        <end position="101"/>
    </location>
</feature>
<name>A0ABW0P4U2_9HYPH</name>